<evidence type="ECO:0000256" key="9">
    <source>
        <dbReference type="SAM" id="MobiDB-lite"/>
    </source>
</evidence>
<evidence type="ECO:0000256" key="6">
    <source>
        <dbReference type="ARBA" id="ARBA00023004"/>
    </source>
</evidence>
<protein>
    <submittedName>
        <fullName evidence="10">Cytochrome P450</fullName>
    </submittedName>
</protein>
<keyword evidence="4 8" id="KW-0479">Metal-binding</keyword>
<keyword evidence="11" id="KW-1185">Reference proteome</keyword>
<dbReference type="SUPFAM" id="SSF48264">
    <property type="entry name" value="Cytochrome P450"/>
    <property type="match status" value="1"/>
</dbReference>
<dbReference type="InterPro" id="IPR036396">
    <property type="entry name" value="Cyt_P450_sf"/>
</dbReference>
<evidence type="ECO:0000256" key="7">
    <source>
        <dbReference type="ARBA" id="ARBA00023033"/>
    </source>
</evidence>
<organism evidence="10 11">
    <name type="scientific">Amycolatopsis roodepoortensis</name>
    <dbReference type="NCBI Taxonomy" id="700274"/>
    <lineage>
        <taxon>Bacteria</taxon>
        <taxon>Bacillati</taxon>
        <taxon>Actinomycetota</taxon>
        <taxon>Actinomycetes</taxon>
        <taxon>Pseudonocardiales</taxon>
        <taxon>Pseudonocardiaceae</taxon>
        <taxon>Amycolatopsis</taxon>
    </lineage>
</organism>
<feature type="region of interest" description="Disordered" evidence="9">
    <location>
        <begin position="1"/>
        <end position="25"/>
    </location>
</feature>
<keyword evidence="7 8" id="KW-0503">Monooxygenase</keyword>
<keyword evidence="6 8" id="KW-0408">Iron</keyword>
<evidence type="ECO:0000256" key="2">
    <source>
        <dbReference type="ARBA" id="ARBA00010617"/>
    </source>
</evidence>
<evidence type="ECO:0000313" key="10">
    <source>
        <dbReference type="EMBL" id="MBE1574316.1"/>
    </source>
</evidence>
<reference evidence="10 11" key="1">
    <citation type="submission" date="2020-10" db="EMBL/GenBank/DDBJ databases">
        <title>Sequencing the genomes of 1000 actinobacteria strains.</title>
        <authorList>
            <person name="Klenk H.-P."/>
        </authorList>
    </citation>
    <scope>NUCLEOTIDE SEQUENCE [LARGE SCALE GENOMIC DNA]</scope>
    <source>
        <strain evidence="10 11">DSM 46661</strain>
    </source>
</reference>
<name>A0ABR9L2G8_9PSEU</name>
<accession>A0ABR9L2G8</accession>
<dbReference type="Gene3D" id="1.10.630.10">
    <property type="entry name" value="Cytochrome P450"/>
    <property type="match status" value="1"/>
</dbReference>
<dbReference type="PANTHER" id="PTHR46696:SF5">
    <property type="entry name" value="CYTOCHROME P450 BJ-1"/>
    <property type="match status" value="1"/>
</dbReference>
<dbReference type="Pfam" id="PF00067">
    <property type="entry name" value="p450"/>
    <property type="match status" value="1"/>
</dbReference>
<dbReference type="CDD" id="cd11031">
    <property type="entry name" value="Cyp158A-like"/>
    <property type="match status" value="1"/>
</dbReference>
<evidence type="ECO:0000256" key="8">
    <source>
        <dbReference type="RuleBase" id="RU000461"/>
    </source>
</evidence>
<evidence type="ECO:0000256" key="3">
    <source>
        <dbReference type="ARBA" id="ARBA00022617"/>
    </source>
</evidence>
<dbReference type="EMBL" id="JADBEJ010000001">
    <property type="protein sequence ID" value="MBE1574316.1"/>
    <property type="molecule type" value="Genomic_DNA"/>
</dbReference>
<dbReference type="Proteomes" id="UP000656548">
    <property type="component" value="Unassembled WGS sequence"/>
</dbReference>
<dbReference type="InterPro" id="IPR002397">
    <property type="entry name" value="Cyt_P450_B"/>
</dbReference>
<comment type="cofactor">
    <cofactor evidence="1">
        <name>heme</name>
        <dbReference type="ChEBI" id="CHEBI:30413"/>
    </cofactor>
</comment>
<dbReference type="PRINTS" id="PR00385">
    <property type="entry name" value="P450"/>
</dbReference>
<evidence type="ECO:0000256" key="1">
    <source>
        <dbReference type="ARBA" id="ARBA00001971"/>
    </source>
</evidence>
<dbReference type="InterPro" id="IPR017972">
    <property type="entry name" value="Cyt_P450_CS"/>
</dbReference>
<evidence type="ECO:0000256" key="5">
    <source>
        <dbReference type="ARBA" id="ARBA00023002"/>
    </source>
</evidence>
<dbReference type="RefSeq" id="WP_192741972.1">
    <property type="nucleotide sequence ID" value="NZ_JADBEJ010000001.1"/>
</dbReference>
<dbReference type="InterPro" id="IPR001128">
    <property type="entry name" value="Cyt_P450"/>
</dbReference>
<sequence length="408" mass="45608">MSETQASAPDQVPADRYPLPLAPLAEPPRRYSELRDKCPVTKVSLPSGDTAWMVTGFDEVITAMTDRRLSRAALRDPGAPRMIPGPDFSDNPFNLLNQEGPDHARLRRLIAPAFTPHKARIWRPRVERIADEIVDRLEAGPRPVDLHHEFAALLPIWVICEMVGAPIEDRPKLQEWTDRLISVTAYTSEQRLAAREEAAAYVAALVAERRKDPGEDLLSALITAQDEKDRLSDRELVWLGINLLVAGHDTTVSALSRGLFMLMRHPDQWRILCERQELTERAVEELLRYAPSSEIGFMRVATDALRIADVDVAKGEAVIPVMHAAGRDPRRTEDPDRLDLTREEIQHIAFGAGVHYCPGAGVARMELQVAFSCLARRLPSLRLAVPAEDVRWLGGLLTVRPEALPATW</sequence>
<dbReference type="PANTHER" id="PTHR46696">
    <property type="entry name" value="P450, PUTATIVE (EUROFUNG)-RELATED"/>
    <property type="match status" value="1"/>
</dbReference>
<dbReference type="PRINTS" id="PR00359">
    <property type="entry name" value="BP450"/>
</dbReference>
<keyword evidence="5 8" id="KW-0560">Oxidoreductase</keyword>
<gene>
    <name evidence="10" type="ORF">H4W30_001345</name>
</gene>
<evidence type="ECO:0000256" key="4">
    <source>
        <dbReference type="ARBA" id="ARBA00022723"/>
    </source>
</evidence>
<comment type="similarity">
    <text evidence="2 8">Belongs to the cytochrome P450 family.</text>
</comment>
<proteinExistence type="inferred from homology"/>
<comment type="caution">
    <text evidence="10">The sequence shown here is derived from an EMBL/GenBank/DDBJ whole genome shotgun (WGS) entry which is preliminary data.</text>
</comment>
<keyword evidence="3 8" id="KW-0349">Heme</keyword>
<evidence type="ECO:0000313" key="11">
    <source>
        <dbReference type="Proteomes" id="UP000656548"/>
    </source>
</evidence>
<dbReference type="PROSITE" id="PS00086">
    <property type="entry name" value="CYTOCHROME_P450"/>
    <property type="match status" value="1"/>
</dbReference>